<protein>
    <recommendedName>
        <fullName evidence="9">Peptidase S54 rhomboid domain-containing protein</fullName>
    </recommendedName>
</protein>
<dbReference type="GO" id="GO:0016020">
    <property type="term" value="C:membrane"/>
    <property type="evidence" value="ECO:0007669"/>
    <property type="project" value="UniProtKB-SubCell"/>
</dbReference>
<dbReference type="Pfam" id="PF01613">
    <property type="entry name" value="Flavin_Reduct"/>
    <property type="match status" value="1"/>
</dbReference>
<evidence type="ECO:0000256" key="3">
    <source>
        <dbReference type="ARBA" id="ARBA00022989"/>
    </source>
</evidence>
<reference evidence="7 8" key="1">
    <citation type="journal article" date="2014" name="Genome Biol. Evol.">
        <title>The secreted proteins of Achlya hypogyna and Thraustotheca clavata identify the ancestral oomycete secretome and reveal gene acquisitions by horizontal gene transfer.</title>
        <authorList>
            <person name="Misner I."/>
            <person name="Blouin N."/>
            <person name="Leonard G."/>
            <person name="Richards T.A."/>
            <person name="Lane C.E."/>
        </authorList>
    </citation>
    <scope>NUCLEOTIDE SEQUENCE [LARGE SCALE GENOMIC DNA]</scope>
    <source>
        <strain evidence="7 8">ATCC 34112</strain>
    </source>
</reference>
<dbReference type="PANTHER" id="PTHR43241">
    <property type="entry name" value="FLAVIN REDUCTASE DOMAIN PROTEIN"/>
    <property type="match status" value="1"/>
</dbReference>
<evidence type="ECO:0000259" key="5">
    <source>
        <dbReference type="Pfam" id="PF01613"/>
    </source>
</evidence>
<dbReference type="GO" id="GO:0004252">
    <property type="term" value="F:serine-type endopeptidase activity"/>
    <property type="evidence" value="ECO:0007669"/>
    <property type="project" value="InterPro"/>
</dbReference>
<keyword evidence="4" id="KW-0472">Membrane</keyword>
<sequence>MIFSSPKKYTQQLERKPPVTLALMGGMAGLFLYRDMPGMPTARKYALCPAEIVRQKSLSRLVVSAFLHGDEWHLYNNLASLLWKGVQLELSLGSQRFLQMVGILLILSHSIDVGASYALSIYMNSNQPIRQCSIGFSAVLFALKIVLNYNSPSHTSIMGIIVPTRYVAWLELVYLHYFVPQSSFVGHLSGILAGYIYMKSPLWNINLFSPSPRYSYRIGSTGYRQTNTSSRRAMEEADAAYARRLQEEEYRRLIMEEATTKAVVQVEKNMLSRLLYPNPVCLLTVQEALNHEILRNVMTITWLTPINNHGKFVCSMNCKRHTAHFVNTPGKHFVINIPTKNHEEKILAIGGCSGESVDKFEALNLATCPPGWTALRPLKRKNCMSKKDLREAEIHEAVSNCIALDDCIAHIVCKVDTVAEVDGHYLLTCTQVAAWTLSNYWNGKHFAPRSPSDAPYLTFLGTKVFASITPTFD</sequence>
<dbReference type="PANTHER" id="PTHR43241:SF1">
    <property type="entry name" value="FLAVIN REDUCTASE LIKE DOMAIN-CONTAINING PROTEIN"/>
    <property type="match status" value="1"/>
</dbReference>
<proteinExistence type="predicted"/>
<accession>A0A1W0A8H9</accession>
<dbReference type="STRING" id="74557.A0A1W0A8H9"/>
<dbReference type="EMBL" id="JNBS01000333">
    <property type="protein sequence ID" value="OQS06535.1"/>
    <property type="molecule type" value="Genomic_DNA"/>
</dbReference>
<keyword evidence="3" id="KW-1133">Transmembrane helix</keyword>
<dbReference type="GO" id="GO:0010181">
    <property type="term" value="F:FMN binding"/>
    <property type="evidence" value="ECO:0007669"/>
    <property type="project" value="InterPro"/>
</dbReference>
<keyword evidence="8" id="KW-1185">Reference proteome</keyword>
<gene>
    <name evidence="7" type="ORF">THRCLA_01425</name>
</gene>
<evidence type="ECO:0000256" key="2">
    <source>
        <dbReference type="ARBA" id="ARBA00022692"/>
    </source>
</evidence>
<dbReference type="InterPro" id="IPR053310">
    <property type="entry name" value="Flavoredoxin-like"/>
</dbReference>
<dbReference type="Gene3D" id="1.20.1540.10">
    <property type="entry name" value="Rhomboid-like"/>
    <property type="match status" value="1"/>
</dbReference>
<dbReference type="Pfam" id="PF01694">
    <property type="entry name" value="Rhomboid"/>
    <property type="match status" value="1"/>
</dbReference>
<keyword evidence="2" id="KW-0812">Transmembrane</keyword>
<evidence type="ECO:0000259" key="6">
    <source>
        <dbReference type="Pfam" id="PF01694"/>
    </source>
</evidence>
<dbReference type="Gene3D" id="2.30.110.10">
    <property type="entry name" value="Electron Transport, Fmn-binding Protein, Chain A"/>
    <property type="match status" value="1"/>
</dbReference>
<evidence type="ECO:0000256" key="4">
    <source>
        <dbReference type="ARBA" id="ARBA00023136"/>
    </source>
</evidence>
<dbReference type="InterPro" id="IPR035952">
    <property type="entry name" value="Rhomboid-like_sf"/>
</dbReference>
<dbReference type="InterPro" id="IPR002563">
    <property type="entry name" value="Flavin_Rdtase-like_dom"/>
</dbReference>
<evidence type="ECO:0000313" key="7">
    <source>
        <dbReference type="EMBL" id="OQS06535.1"/>
    </source>
</evidence>
<comment type="subcellular location">
    <subcellularLocation>
        <location evidence="1">Membrane</location>
        <topology evidence="1">Multi-pass membrane protein</topology>
    </subcellularLocation>
</comment>
<evidence type="ECO:0000313" key="8">
    <source>
        <dbReference type="Proteomes" id="UP000243217"/>
    </source>
</evidence>
<comment type="caution">
    <text evidence="7">The sequence shown here is derived from an EMBL/GenBank/DDBJ whole genome shotgun (WGS) entry which is preliminary data.</text>
</comment>
<name>A0A1W0A8H9_9STRA</name>
<dbReference type="SUPFAM" id="SSF144091">
    <property type="entry name" value="Rhomboid-like"/>
    <property type="match status" value="1"/>
</dbReference>
<dbReference type="Proteomes" id="UP000243217">
    <property type="component" value="Unassembled WGS sequence"/>
</dbReference>
<evidence type="ECO:0000256" key="1">
    <source>
        <dbReference type="ARBA" id="ARBA00004141"/>
    </source>
</evidence>
<dbReference type="AlphaFoldDB" id="A0A1W0A8H9"/>
<dbReference type="OrthoDB" id="2145000at2759"/>
<feature type="domain" description="Flavin reductase like" evidence="5">
    <location>
        <begin position="276"/>
        <end position="439"/>
    </location>
</feature>
<evidence type="ECO:0008006" key="9">
    <source>
        <dbReference type="Google" id="ProtNLM"/>
    </source>
</evidence>
<dbReference type="InterPro" id="IPR012349">
    <property type="entry name" value="Split_barrel_FMN-bd"/>
</dbReference>
<organism evidence="7 8">
    <name type="scientific">Thraustotheca clavata</name>
    <dbReference type="NCBI Taxonomy" id="74557"/>
    <lineage>
        <taxon>Eukaryota</taxon>
        <taxon>Sar</taxon>
        <taxon>Stramenopiles</taxon>
        <taxon>Oomycota</taxon>
        <taxon>Saprolegniomycetes</taxon>
        <taxon>Saprolegniales</taxon>
        <taxon>Achlyaceae</taxon>
        <taxon>Thraustotheca</taxon>
    </lineage>
</organism>
<dbReference type="FunFam" id="1.20.1540.10:FF:000008">
    <property type="entry name" value="RHOMBOID-like protein 13"/>
    <property type="match status" value="1"/>
</dbReference>
<dbReference type="SUPFAM" id="SSF50475">
    <property type="entry name" value="FMN-binding split barrel"/>
    <property type="match status" value="1"/>
</dbReference>
<feature type="domain" description="Peptidase S54 rhomboid" evidence="6">
    <location>
        <begin position="57"/>
        <end position="197"/>
    </location>
</feature>
<dbReference type="InterPro" id="IPR022764">
    <property type="entry name" value="Peptidase_S54_rhomboid_dom"/>
</dbReference>